<organism evidence="3 4">
    <name type="scientific">Acrasis kona</name>
    <dbReference type="NCBI Taxonomy" id="1008807"/>
    <lineage>
        <taxon>Eukaryota</taxon>
        <taxon>Discoba</taxon>
        <taxon>Heterolobosea</taxon>
        <taxon>Tetramitia</taxon>
        <taxon>Eutetramitia</taxon>
        <taxon>Acrasidae</taxon>
        <taxon>Acrasis</taxon>
    </lineage>
</organism>
<dbReference type="SUPFAM" id="SSF51197">
    <property type="entry name" value="Clavaminate synthase-like"/>
    <property type="match status" value="1"/>
</dbReference>
<protein>
    <submittedName>
        <fullName evidence="3">Lysine-specific demethylase</fullName>
    </submittedName>
</protein>
<evidence type="ECO:0000313" key="4">
    <source>
        <dbReference type="Proteomes" id="UP001431209"/>
    </source>
</evidence>
<gene>
    <name evidence="3" type="ORF">AKO1_013853</name>
</gene>
<dbReference type="Pfam" id="PF13621">
    <property type="entry name" value="Cupin_8"/>
    <property type="match status" value="1"/>
</dbReference>
<accession>A0AAW2ZIN2</accession>
<dbReference type="PANTHER" id="PTHR12461">
    <property type="entry name" value="HYPOXIA-INDUCIBLE FACTOR 1 ALPHA INHIBITOR-RELATED"/>
    <property type="match status" value="1"/>
</dbReference>
<dbReference type="PROSITE" id="PS51184">
    <property type="entry name" value="JMJC"/>
    <property type="match status" value="1"/>
</dbReference>
<feature type="domain" description="JmjC" evidence="2">
    <location>
        <begin position="238"/>
        <end position="389"/>
    </location>
</feature>
<keyword evidence="1" id="KW-0812">Transmembrane</keyword>
<reference evidence="3 4" key="1">
    <citation type="submission" date="2024-03" db="EMBL/GenBank/DDBJ databases">
        <title>The Acrasis kona genome and developmental transcriptomes reveal deep origins of eukaryotic multicellular pathways.</title>
        <authorList>
            <person name="Sheikh S."/>
            <person name="Fu C.-J."/>
            <person name="Brown M.W."/>
            <person name="Baldauf S.L."/>
        </authorList>
    </citation>
    <scope>NUCLEOTIDE SEQUENCE [LARGE SCALE GENOMIC DNA]</scope>
    <source>
        <strain evidence="3 4">ATCC MYA-3509</strain>
    </source>
</reference>
<dbReference type="InterPro" id="IPR041667">
    <property type="entry name" value="Cupin_8"/>
</dbReference>
<dbReference type="AlphaFoldDB" id="A0AAW2ZIN2"/>
<comment type="caution">
    <text evidence="3">The sequence shown here is derived from an EMBL/GenBank/DDBJ whole genome shotgun (WGS) entry which is preliminary data.</text>
</comment>
<feature type="transmembrane region" description="Helical" evidence="1">
    <location>
        <begin position="57"/>
        <end position="77"/>
    </location>
</feature>
<evidence type="ECO:0000313" key="3">
    <source>
        <dbReference type="EMBL" id="KAL0489162.1"/>
    </source>
</evidence>
<dbReference type="EMBL" id="JAOPGA020001522">
    <property type="protein sequence ID" value="KAL0489162.1"/>
    <property type="molecule type" value="Genomic_DNA"/>
</dbReference>
<name>A0AAW2ZIN2_9EUKA</name>
<keyword evidence="4" id="KW-1185">Reference proteome</keyword>
<sequence length="432" mass="49759">MIQLNHKTRDGFLPTTNPSVRSIGDYFGIGNNAPKRSRFMKAVRRYKRSIGKSWKPLRYLALSLAAIWIIFLVYMAYKFFTILTTPAVQSTVVTAFEALKDAGFSQDLTKRSFGDKCKVGVGHVPVYTPNTNRVETWDYNIKGPLSIETFYKNYVMKSTPLLIKNSINDWPALTRWKSDAYLREKAGDQNVGVERSKNNKYGYAEKTWKQKSQKPFSYFLDVYQSKDEDGVIYYMDSEVFPNLVSDYIKPKYVPCLNDDPVPYFIDFGVWFGGGGQNSLIHNDPEDNLLNVLDGYKRLIMFAPKEGENLYEDTTGQARISRVDIAHPELDIHPLFANAKSYEVITQSGDVIFIPAYWYHQVESSCRHISINMWFDLHDSIGMYEELDIAREKENTPDYPKSIDTLNMLLKRKSSCPLVNKMDVQIKKNKKSD</sequence>
<keyword evidence="1" id="KW-1133">Transmembrane helix</keyword>
<dbReference type="InterPro" id="IPR003347">
    <property type="entry name" value="JmjC_dom"/>
</dbReference>
<dbReference type="Gene3D" id="2.60.120.650">
    <property type="entry name" value="Cupin"/>
    <property type="match status" value="1"/>
</dbReference>
<dbReference type="SMART" id="SM00558">
    <property type="entry name" value="JmjC"/>
    <property type="match status" value="1"/>
</dbReference>
<proteinExistence type="predicted"/>
<evidence type="ECO:0000259" key="2">
    <source>
        <dbReference type="PROSITE" id="PS51184"/>
    </source>
</evidence>
<dbReference type="Proteomes" id="UP001431209">
    <property type="component" value="Unassembled WGS sequence"/>
</dbReference>
<dbReference type="PANTHER" id="PTHR12461:SF83">
    <property type="entry name" value="JMJC DOMAIN-CONTAINING PROTEIN"/>
    <property type="match status" value="1"/>
</dbReference>
<evidence type="ECO:0000256" key="1">
    <source>
        <dbReference type="SAM" id="Phobius"/>
    </source>
</evidence>
<keyword evidence="1" id="KW-0472">Membrane</keyword>